<dbReference type="GO" id="GO:0046760">
    <property type="term" value="P:viral budding from Golgi membrane"/>
    <property type="evidence" value="ECO:0007669"/>
    <property type="project" value="UniProtKB-UniRule"/>
</dbReference>
<dbReference type="GO" id="GO:0019033">
    <property type="term" value="C:viral tegument"/>
    <property type="evidence" value="ECO:0007669"/>
    <property type="project" value="UniProtKB-SubCell"/>
</dbReference>
<evidence type="ECO:0000256" key="7">
    <source>
        <dbReference type="ARBA" id="ARBA00022870"/>
    </source>
</evidence>
<evidence type="ECO:0000256" key="10">
    <source>
        <dbReference type="ARBA" id="ARBA00023288"/>
    </source>
</evidence>
<evidence type="ECO:0000256" key="9">
    <source>
        <dbReference type="ARBA" id="ARBA00023139"/>
    </source>
</evidence>
<reference evidence="13 14" key="1">
    <citation type="journal article" date="2016" name="BMC Genomics">
        <title>A novel strain of cynomolgus macaque cytomegalovirus: implications for host-virus co-evolution.</title>
        <authorList>
            <person name="Russell J.N."/>
            <person name="Marsh A.K."/>
            <person name="Willer D.O."/>
            <person name="Ambagala A.P."/>
            <person name="Dzamba M."/>
            <person name="Chan J.K."/>
            <person name="Pilon R."/>
            <person name="Fournier J."/>
            <person name="Brudno M."/>
            <person name="Antony J.M."/>
            <person name="Sandstrom P."/>
            <person name="Evans B.J."/>
            <person name="MacDonald K.S."/>
        </authorList>
    </citation>
    <scope>NUCLEOTIDE SEQUENCE [LARGE SCALE GENOMIC DNA]</scope>
    <source>
        <strain evidence="13">Mauritius</strain>
    </source>
</reference>
<evidence type="ECO:0000256" key="2">
    <source>
        <dbReference type="ARBA" id="ARBA00022553"/>
    </source>
</evidence>
<dbReference type="GO" id="GO:0020002">
    <property type="term" value="C:host cell plasma membrane"/>
    <property type="evidence" value="ECO:0007669"/>
    <property type="project" value="UniProtKB-SubCell"/>
</dbReference>
<dbReference type="GO" id="GO:0044178">
    <property type="term" value="C:host cell Golgi membrane"/>
    <property type="evidence" value="ECO:0007669"/>
    <property type="project" value="UniProtKB-SubCell"/>
</dbReference>
<dbReference type="EMBL" id="KP796148">
    <property type="protein sequence ID" value="AKT72806.1"/>
    <property type="molecule type" value="Genomic_DNA"/>
</dbReference>
<keyword evidence="9 11" id="KW-0564">Palmitate</keyword>
<dbReference type="HAMAP" id="MF_04041">
    <property type="entry name" value="HSV_CEP3_betahv"/>
    <property type="match status" value="1"/>
</dbReference>
<evidence type="ECO:0000256" key="6">
    <source>
        <dbReference type="ARBA" id="ARBA00022844"/>
    </source>
</evidence>
<dbReference type="InterPro" id="IPR034705">
    <property type="entry name" value="HSV_CEP3_betahv"/>
</dbReference>
<keyword evidence="1 11" id="KW-1032">Host cell membrane</keyword>
<feature type="initiator methionine" description="Removed; by host" evidence="11">
    <location>
        <position position="1"/>
    </location>
</feature>
<evidence type="ECO:0000313" key="13">
    <source>
        <dbReference type="EMBL" id="AKT72806.1"/>
    </source>
</evidence>
<comment type="subcellular location">
    <subcellularLocation>
        <location evidence="11">Virion tegument</location>
    </subcellularLocation>
    <subcellularLocation>
        <location evidence="11">Virion membrane</location>
        <topology evidence="11">Lipid-anchor</topology>
    </subcellularLocation>
    <subcellularLocation>
        <location evidence="11">Host cell membrane</location>
        <topology evidence="11">Lipid-anchor</topology>
        <orientation evidence="11">Cytoplasmic side</orientation>
    </subcellularLocation>
    <subcellularLocation>
        <location evidence="11">Host Golgi apparatus membrane</location>
        <topology evidence="11">Lipid-anchor</topology>
        <orientation evidence="11">Cytoplasmic side</orientation>
    </subcellularLocation>
    <text evidence="11">Virion membrane-associated tegument protein. Associates with host membrane lipids rafts. During virion morphogenesis, this protein probably accumulates in the endosomes and trans-Golgi where secondary envelopment occurs. It is probably transported to the cell surface from where it is endocytosed and directed to the trans-Golgi network (TGN).</text>
</comment>
<comment type="PTM">
    <text evidence="11">Phosphorylated. Phosphorylation does not seem to be required for recycling to the host Golgi apparatus. Packaging is selective for underphosphorylated forms.</text>
</comment>
<evidence type="ECO:0000256" key="12">
    <source>
        <dbReference type="SAM" id="MobiDB-lite"/>
    </source>
</evidence>
<comment type="subunit">
    <text evidence="11">Interacts with cytoplasmic envelopment protein 2; this interaction is essential for the proper localization of each protein to the assembly complex and thus for the production of infectious virus.</text>
</comment>
<keyword evidence="5 11" id="KW-1040">Host Golgi apparatus</keyword>
<proteinExistence type="inferred from homology"/>
<sequence length="151" mass="16654">MGGQCCKRICCFFGASSGKPLRDTMGRPVCLRSFADIDNTSSEDEADLLSINSDRLSLTSQDSMAPAPKPKKKKKTKTQSAQHTTQKAQLTLALMEDEDGYHSPTRVTRTYNRPSPPTKAKTPRAEKIAARPPTPKNQKRSSSRGSYESVY</sequence>
<keyword evidence="8 11" id="KW-0472">Membrane</keyword>
<keyword evidence="7 11" id="KW-1043">Host membrane</keyword>
<feature type="lipid moiety-binding region" description="N-myristoyl glycine; by host" evidence="11">
    <location>
        <position position="2"/>
    </location>
</feature>
<feature type="region of interest" description="Disordered" evidence="12">
    <location>
        <begin position="50"/>
        <end position="151"/>
    </location>
</feature>
<evidence type="ECO:0000256" key="5">
    <source>
        <dbReference type="ARBA" id="ARBA00022812"/>
    </source>
</evidence>
<keyword evidence="6 11" id="KW-0946">Virion</keyword>
<evidence type="ECO:0000256" key="1">
    <source>
        <dbReference type="ARBA" id="ARBA00022511"/>
    </source>
</evidence>
<gene>
    <name evidence="13" type="primary">CyUL99</name>
</gene>
<evidence type="ECO:0000313" key="14">
    <source>
        <dbReference type="Proteomes" id="UP000118435"/>
    </source>
</evidence>
<dbReference type="Proteomes" id="UP000118435">
    <property type="component" value="Segment"/>
</dbReference>
<organism evidence="13 14">
    <name type="scientific">Cynomolgus macaque cytomegalovirus strain Mauritius</name>
    <dbReference type="NCBI Taxonomy" id="1690255"/>
    <lineage>
        <taxon>Viruses</taxon>
        <taxon>Duplodnaviria</taxon>
        <taxon>Heunggongvirae</taxon>
        <taxon>Peploviricota</taxon>
        <taxon>Herviviricetes</taxon>
        <taxon>Herpesvirales</taxon>
        <taxon>Orthoherpesviridae</taxon>
        <taxon>Betaherpesvirinae</taxon>
        <taxon>Cytomegalovirus</taxon>
        <taxon>Cytomegalovirus macacinebeta3</taxon>
    </lineage>
</organism>
<keyword evidence="3 11" id="KW-0920">Virion tegument</keyword>
<comment type="PTM">
    <text evidence="11">Myristoylation and palmitoylation (probably on one or more of the nearby cysteines at the N-terminus) enable membrane-binding and Golgi apparatus-specific targeting and are essential for efficient packaging.</text>
</comment>
<evidence type="ECO:0000256" key="8">
    <source>
        <dbReference type="ARBA" id="ARBA00023136"/>
    </source>
</evidence>
<keyword evidence="10 11" id="KW-0449">Lipoprotein</keyword>
<dbReference type="GO" id="GO:0055036">
    <property type="term" value="C:virion membrane"/>
    <property type="evidence" value="ECO:0007669"/>
    <property type="project" value="UniProtKB-SubCell"/>
</dbReference>
<evidence type="ECO:0000256" key="4">
    <source>
        <dbReference type="ARBA" id="ARBA00022707"/>
    </source>
</evidence>
<evidence type="ECO:0000256" key="3">
    <source>
        <dbReference type="ARBA" id="ARBA00022580"/>
    </source>
</evidence>
<name>A0A0K1H050_9BETA</name>
<comment type="function">
    <text evidence="11">Plays an important role in the cytoplasmic envelopment of tegument proteins and capsids during the assembly and egress processes. Participates also in viral entry at the fusion step probably by regulating the core fusion machinery.</text>
</comment>
<evidence type="ECO:0000256" key="11">
    <source>
        <dbReference type="HAMAP-Rule" id="MF_04041"/>
    </source>
</evidence>
<keyword evidence="2 11" id="KW-0597">Phosphoprotein</keyword>
<comment type="similarity">
    <text evidence="11">Belongs to the herpesviridae cytoplasmic envelopment protein 3 family.</text>
</comment>
<protein>
    <recommendedName>
        <fullName evidence="11">Cytoplasmic envelopment protein 3</fullName>
    </recommendedName>
</protein>
<feature type="compositionally biased region" description="Low complexity" evidence="12">
    <location>
        <begin position="78"/>
        <end position="89"/>
    </location>
</feature>
<feature type="compositionally biased region" description="Polar residues" evidence="12">
    <location>
        <begin position="50"/>
        <end position="63"/>
    </location>
</feature>
<keyword evidence="4 11" id="KW-0519">Myristate</keyword>
<accession>A0A0K1H050</accession>